<accession>A0A3M7R8X3</accession>
<keyword evidence="2" id="KW-0675">Receptor</keyword>
<dbReference type="AlphaFoldDB" id="A0A3M7R8X3"/>
<protein>
    <submittedName>
        <fullName evidence="2">Gamma-aminobutyric acid receptor subunit gamma</fullName>
    </submittedName>
</protein>
<feature type="transmembrane region" description="Helical" evidence="1">
    <location>
        <begin position="333"/>
        <end position="353"/>
    </location>
</feature>
<reference evidence="2 3" key="1">
    <citation type="journal article" date="2018" name="Sci. Rep.">
        <title>Genomic signatures of local adaptation to the degree of environmental predictability in rotifers.</title>
        <authorList>
            <person name="Franch-Gras L."/>
            <person name="Hahn C."/>
            <person name="Garcia-Roger E.M."/>
            <person name="Carmona M.J."/>
            <person name="Serra M."/>
            <person name="Gomez A."/>
        </authorList>
    </citation>
    <scope>NUCLEOTIDE SEQUENCE [LARGE SCALE GENOMIC DNA]</scope>
    <source>
        <strain evidence="2">HYR1</strain>
    </source>
</reference>
<evidence type="ECO:0000256" key="1">
    <source>
        <dbReference type="SAM" id="Phobius"/>
    </source>
</evidence>
<evidence type="ECO:0000313" key="3">
    <source>
        <dbReference type="Proteomes" id="UP000276133"/>
    </source>
</evidence>
<proteinExistence type="predicted"/>
<dbReference type="GO" id="GO:0016020">
    <property type="term" value="C:membrane"/>
    <property type="evidence" value="ECO:0007669"/>
    <property type="project" value="InterPro"/>
</dbReference>
<feature type="transmembrane region" description="Helical" evidence="1">
    <location>
        <begin position="301"/>
        <end position="321"/>
    </location>
</feature>
<dbReference type="Proteomes" id="UP000276133">
    <property type="component" value="Unassembled WGS sequence"/>
</dbReference>
<name>A0A3M7R8X3_BRAPC</name>
<dbReference type="OrthoDB" id="203862at2759"/>
<feature type="transmembrane region" description="Helical" evidence="1">
    <location>
        <begin position="230"/>
        <end position="254"/>
    </location>
</feature>
<feature type="transmembrane region" description="Helical" evidence="1">
    <location>
        <begin position="260"/>
        <end position="280"/>
    </location>
</feature>
<comment type="caution">
    <text evidence="2">The sequence shown here is derived from an EMBL/GenBank/DDBJ whole genome shotgun (WGS) entry which is preliminary data.</text>
</comment>
<dbReference type="Gene3D" id="1.20.58.390">
    <property type="entry name" value="Neurotransmitter-gated ion-channel transmembrane domain"/>
    <property type="match status" value="1"/>
</dbReference>
<keyword evidence="3" id="KW-1185">Reference proteome</keyword>
<dbReference type="STRING" id="10195.A0A3M7R8X3"/>
<keyword evidence="1" id="KW-0812">Transmembrane</keyword>
<keyword evidence="1" id="KW-1133">Transmembrane helix</keyword>
<dbReference type="EMBL" id="REGN01003934">
    <property type="protein sequence ID" value="RNA19976.1"/>
    <property type="molecule type" value="Genomic_DNA"/>
</dbReference>
<dbReference type="SUPFAM" id="SSF63712">
    <property type="entry name" value="Nicotinic receptor ligand binding domain-like"/>
    <property type="match status" value="1"/>
</dbReference>
<organism evidence="2 3">
    <name type="scientific">Brachionus plicatilis</name>
    <name type="common">Marine rotifer</name>
    <name type="synonym">Brachionus muelleri</name>
    <dbReference type="NCBI Taxonomy" id="10195"/>
    <lineage>
        <taxon>Eukaryota</taxon>
        <taxon>Metazoa</taxon>
        <taxon>Spiralia</taxon>
        <taxon>Gnathifera</taxon>
        <taxon>Rotifera</taxon>
        <taxon>Eurotatoria</taxon>
        <taxon>Monogononta</taxon>
        <taxon>Pseudotrocha</taxon>
        <taxon>Ploima</taxon>
        <taxon>Brachionidae</taxon>
        <taxon>Brachionus</taxon>
    </lineage>
</organism>
<dbReference type="GO" id="GO:0004888">
    <property type="term" value="F:transmembrane signaling receptor activity"/>
    <property type="evidence" value="ECO:0007669"/>
    <property type="project" value="InterPro"/>
</dbReference>
<gene>
    <name evidence="2" type="ORF">BpHYR1_051516</name>
</gene>
<dbReference type="InterPro" id="IPR006201">
    <property type="entry name" value="Neur_channel"/>
</dbReference>
<dbReference type="InterPro" id="IPR036734">
    <property type="entry name" value="Neur_chan_lig-bd_sf"/>
</dbReference>
<dbReference type="Gene3D" id="2.70.170.10">
    <property type="entry name" value="Neurotransmitter-gated ion-channel ligand-binding domain"/>
    <property type="match status" value="1"/>
</dbReference>
<dbReference type="InterPro" id="IPR038050">
    <property type="entry name" value="Neuro_actylchol_rec"/>
</dbReference>
<dbReference type="PANTHER" id="PTHR18945">
    <property type="entry name" value="NEUROTRANSMITTER GATED ION CHANNEL"/>
    <property type="match status" value="1"/>
</dbReference>
<sequence>MSMKQKPRLVETRVIFLRIGEIDTVNERFFAEILVESRWEEPKLSSEFDTSKLCCEEKEINNSNKYWNPKIYIENSLNDPKQTVHYKIMKEYQGKQILINPEETKSLFKFWLYEYRKIKGHFFEKLNLEYFPLDVQDLSVIVTTFKSNKEVLLMQNKEKLSLVGSNMTIDKHIWHLYKHVEIKSNYEFLVCENTKNDPEEDVEKNEKRKSIQNIIQFPMIMFQCRVSRRFGYYFWNAFFLIFLITSPVFAIFSIRPDQPHFRLPTTATLLLTSITFRWTYSARCLPTVNYLTSLDSYSIRSIVFIFFCLLWHGFCTIFFNFYDFEVVNKIDKVILGILSLLFILSHLILLFWIRSAHKIRKIMKLKDKTFITYHSKSSKRIINDLLQLYTYEQLEEMSARNSIFSTVYNIDLINAIQRDNPIMRRLSHFTGGLSNISEVNETF</sequence>
<dbReference type="GO" id="GO:0005230">
    <property type="term" value="F:extracellular ligand-gated monoatomic ion channel activity"/>
    <property type="evidence" value="ECO:0007669"/>
    <property type="project" value="InterPro"/>
</dbReference>
<evidence type="ECO:0000313" key="2">
    <source>
        <dbReference type="EMBL" id="RNA19976.1"/>
    </source>
</evidence>
<keyword evidence="1" id="KW-0472">Membrane</keyword>